<keyword evidence="9" id="KW-0012">Acyltransferase</keyword>
<evidence type="ECO:0000256" key="7">
    <source>
        <dbReference type="SAM" id="Phobius"/>
    </source>
</evidence>
<feature type="transmembrane region" description="Helical" evidence="7">
    <location>
        <begin position="290"/>
        <end position="312"/>
    </location>
</feature>
<feature type="transmembrane region" description="Helical" evidence="7">
    <location>
        <begin position="140"/>
        <end position="159"/>
    </location>
</feature>
<dbReference type="Pfam" id="PF01757">
    <property type="entry name" value="Acyl_transf_3"/>
    <property type="match status" value="1"/>
</dbReference>
<dbReference type="GO" id="GO:0016746">
    <property type="term" value="F:acyltransferase activity"/>
    <property type="evidence" value="ECO:0007669"/>
    <property type="project" value="UniProtKB-KW"/>
</dbReference>
<keyword evidence="3" id="KW-1003">Cell membrane</keyword>
<evidence type="ECO:0000313" key="9">
    <source>
        <dbReference type="EMBL" id="MCW6038018.1"/>
    </source>
</evidence>
<dbReference type="PANTHER" id="PTHR40074">
    <property type="entry name" value="O-ACETYLTRANSFERASE WECH"/>
    <property type="match status" value="1"/>
</dbReference>
<dbReference type="RefSeq" id="WP_265265910.1">
    <property type="nucleotide sequence ID" value="NZ_JAIHOM010000103.1"/>
</dbReference>
<dbReference type="Proteomes" id="UP001526426">
    <property type="component" value="Unassembled WGS sequence"/>
</dbReference>
<keyword evidence="9" id="KW-0808">Transferase</keyword>
<name>A0ABT3L936_9CYAN</name>
<evidence type="ECO:0000313" key="10">
    <source>
        <dbReference type="Proteomes" id="UP001526426"/>
    </source>
</evidence>
<feature type="transmembrane region" description="Helical" evidence="7">
    <location>
        <begin position="95"/>
        <end position="113"/>
    </location>
</feature>
<evidence type="ECO:0000259" key="8">
    <source>
        <dbReference type="Pfam" id="PF01757"/>
    </source>
</evidence>
<comment type="caution">
    <text evidence="9">The sequence shown here is derived from an EMBL/GenBank/DDBJ whole genome shotgun (WGS) entry which is preliminary data.</text>
</comment>
<comment type="similarity">
    <text evidence="2">Belongs to the acyltransferase 3 family.</text>
</comment>
<evidence type="ECO:0000256" key="3">
    <source>
        <dbReference type="ARBA" id="ARBA00022475"/>
    </source>
</evidence>
<dbReference type="PANTHER" id="PTHR40074:SF2">
    <property type="entry name" value="O-ACETYLTRANSFERASE WECH"/>
    <property type="match status" value="1"/>
</dbReference>
<feature type="transmembrane region" description="Helical" evidence="7">
    <location>
        <begin position="171"/>
        <end position="190"/>
    </location>
</feature>
<feature type="transmembrane region" description="Helical" evidence="7">
    <location>
        <begin position="12"/>
        <end position="30"/>
    </location>
</feature>
<reference evidence="9 10" key="1">
    <citation type="submission" date="2021-08" db="EMBL/GenBank/DDBJ databases">
        <title>Draft genome sequence of Spirulina subsalsa with high tolerance to salinity and hype-accumulation of phycocyanin.</title>
        <authorList>
            <person name="Pei H."/>
            <person name="Jiang L."/>
        </authorList>
    </citation>
    <scope>NUCLEOTIDE SEQUENCE [LARGE SCALE GENOMIC DNA]</scope>
    <source>
        <strain evidence="9 10">FACHB-351</strain>
    </source>
</reference>
<dbReference type="EMBL" id="JAIHOM010000103">
    <property type="protein sequence ID" value="MCW6038018.1"/>
    <property type="molecule type" value="Genomic_DNA"/>
</dbReference>
<keyword evidence="4 7" id="KW-0812">Transmembrane</keyword>
<evidence type="ECO:0000256" key="6">
    <source>
        <dbReference type="ARBA" id="ARBA00023136"/>
    </source>
</evidence>
<gene>
    <name evidence="9" type="ORF">K4A83_17320</name>
</gene>
<organism evidence="9 10">
    <name type="scientific">Spirulina subsalsa FACHB-351</name>
    <dbReference type="NCBI Taxonomy" id="234711"/>
    <lineage>
        <taxon>Bacteria</taxon>
        <taxon>Bacillati</taxon>
        <taxon>Cyanobacteriota</taxon>
        <taxon>Cyanophyceae</taxon>
        <taxon>Spirulinales</taxon>
        <taxon>Spirulinaceae</taxon>
        <taxon>Spirulina</taxon>
    </lineage>
</organism>
<feature type="transmembrane region" description="Helical" evidence="7">
    <location>
        <begin position="256"/>
        <end position="278"/>
    </location>
</feature>
<feature type="transmembrane region" description="Helical" evidence="7">
    <location>
        <begin position="202"/>
        <end position="219"/>
    </location>
</feature>
<keyword evidence="5 7" id="KW-1133">Transmembrane helix</keyword>
<evidence type="ECO:0000256" key="2">
    <source>
        <dbReference type="ARBA" id="ARBA00007400"/>
    </source>
</evidence>
<evidence type="ECO:0000256" key="4">
    <source>
        <dbReference type="ARBA" id="ARBA00022692"/>
    </source>
</evidence>
<feature type="transmembrane region" description="Helical" evidence="7">
    <location>
        <begin position="324"/>
        <end position="345"/>
    </location>
</feature>
<accession>A0ABT3L936</accession>
<dbReference type="InterPro" id="IPR002656">
    <property type="entry name" value="Acyl_transf_3_dom"/>
</dbReference>
<proteinExistence type="inferred from homology"/>
<keyword evidence="6 7" id="KW-0472">Membrane</keyword>
<feature type="transmembrane region" description="Helical" evidence="7">
    <location>
        <begin position="231"/>
        <end position="250"/>
    </location>
</feature>
<keyword evidence="10" id="KW-1185">Reference proteome</keyword>
<comment type="subcellular location">
    <subcellularLocation>
        <location evidence="1">Cell membrane</location>
        <topology evidence="1">Multi-pass membrane protein</topology>
    </subcellularLocation>
</comment>
<feature type="domain" description="Acyltransferase 3" evidence="8">
    <location>
        <begin position="14"/>
        <end position="342"/>
    </location>
</feature>
<evidence type="ECO:0000256" key="1">
    <source>
        <dbReference type="ARBA" id="ARBA00004651"/>
    </source>
</evidence>
<sequence>MEKGKTSTKVKVDSITLINFLLIVIVLFLHHVNYTQDYLWAISHRLINPYETGIDQVLQKFAVGGFLFFSGYKLTISKQREPTLAFLLNRFLRIYPLYFLAVVLFSVTVYPHIRGEMPSLGNFAVHTLALQAWLPNLYQANYLTIWFVSNLFFCYLAFIFIRRELSDTHRFLRAVTLIVVMINLAKIIALRVYSVDIFSGHFDTYFLFFALGMLSSKILTQGMSNPWQNSLYLPTVSIACAIVLVGVNSFLSHDTIRFYVLERVLIFGFTVPAYWTLLQRLQGCLLSIKGAAFLKNISTASLCVFLFHRPIWTVMYTFMPEKSWLQSLFILGIGIPLIFLMSYYVQHFYSSQVLSRVLKRSQGIQS</sequence>
<protein>
    <submittedName>
        <fullName evidence="9">Acyltransferase family protein</fullName>
    </submittedName>
</protein>
<evidence type="ECO:0000256" key="5">
    <source>
        <dbReference type="ARBA" id="ARBA00022989"/>
    </source>
</evidence>